<evidence type="ECO:0000313" key="2">
    <source>
        <dbReference type="EMBL" id="MBT1710751.1"/>
    </source>
</evidence>
<dbReference type="AlphaFoldDB" id="A0AAP2E0F1"/>
<name>A0AAP2E0F1_9BACT</name>
<protein>
    <submittedName>
        <fullName evidence="2">DUF262 domain-containing protein</fullName>
    </submittedName>
</protein>
<dbReference type="PANTHER" id="PTHR39639:SF1">
    <property type="entry name" value="DUF262 DOMAIN-CONTAINING PROTEIN"/>
    <property type="match status" value="1"/>
</dbReference>
<dbReference type="InterPro" id="IPR004919">
    <property type="entry name" value="GmrSD_N"/>
</dbReference>
<feature type="domain" description="GmrSD restriction endonucleases N-terminal" evidence="1">
    <location>
        <begin position="28"/>
        <end position="180"/>
    </location>
</feature>
<dbReference type="Proteomes" id="UP001319080">
    <property type="component" value="Unassembled WGS sequence"/>
</dbReference>
<accession>A0AAP2E0F1</accession>
<proteinExistence type="predicted"/>
<gene>
    <name evidence="2" type="ORF">KK062_21095</name>
</gene>
<evidence type="ECO:0000313" key="3">
    <source>
        <dbReference type="Proteomes" id="UP001319080"/>
    </source>
</evidence>
<dbReference type="EMBL" id="JAHESE010000026">
    <property type="protein sequence ID" value="MBT1710751.1"/>
    <property type="molecule type" value="Genomic_DNA"/>
</dbReference>
<evidence type="ECO:0000259" key="1">
    <source>
        <dbReference type="Pfam" id="PF03235"/>
    </source>
</evidence>
<dbReference type="PANTHER" id="PTHR39639">
    <property type="entry name" value="CHROMOSOME 16, WHOLE GENOME SHOTGUN SEQUENCE"/>
    <property type="match status" value="1"/>
</dbReference>
<keyword evidence="3" id="KW-1185">Reference proteome</keyword>
<dbReference type="RefSeq" id="WP_254086327.1">
    <property type="nucleotide sequence ID" value="NZ_JAHESE010000026.1"/>
</dbReference>
<sequence>MSLKGNLDNLQTKAKERTVKTQSIEYDLETLVKKIQKGIIKLDPDYQRRHRWDESTSSRLMESLILNIPIPIIYLSYDIDVDTNEEGARYSVIDGQQRLTAILQFFEGTYALQNLDILDDLEGCFYKDLPPFLLRRLEERTIKCLRIDSTIDPQVKYDIFERLNSGAVKLESHELRNAIHRGPFNDLCKKLAKDTDFRRLIQIPEDDPENNSKVKKMEDVELVLRFFSLMNDNYKNYKKSKDKQFKDFLSENLAVKNSLPTVELKKSSDTFIKVIQLIRLHFGDLAFAKYKFENGKFVKQSNFNAAVYDALAVGIVSEVDLEKSHITDGQVSAFKELFKDSAFHDSVSGSILDNAKIITRIEAARKVFKK</sequence>
<reference evidence="2 3" key="1">
    <citation type="submission" date="2021-05" db="EMBL/GenBank/DDBJ databases">
        <title>A Polyphasic approach of four new species of the genus Ohtaekwangia: Ohtaekwangia histidinii sp. nov., Ohtaekwangia cretensis sp. nov., Ohtaekwangia indiensis sp. nov., Ohtaekwangia reichenbachii sp. nov. from diverse environment.</title>
        <authorList>
            <person name="Octaviana S."/>
        </authorList>
    </citation>
    <scope>NUCLEOTIDE SEQUENCE [LARGE SCALE GENOMIC DNA]</scope>
    <source>
        <strain evidence="2 3">PWU5</strain>
    </source>
</reference>
<organism evidence="2 3">
    <name type="scientific">Dawidia cretensis</name>
    <dbReference type="NCBI Taxonomy" id="2782350"/>
    <lineage>
        <taxon>Bacteria</taxon>
        <taxon>Pseudomonadati</taxon>
        <taxon>Bacteroidota</taxon>
        <taxon>Cytophagia</taxon>
        <taxon>Cytophagales</taxon>
        <taxon>Chryseotaleaceae</taxon>
        <taxon>Dawidia</taxon>
    </lineage>
</organism>
<dbReference type="Pfam" id="PF03235">
    <property type="entry name" value="GmrSD_N"/>
    <property type="match status" value="1"/>
</dbReference>
<comment type="caution">
    <text evidence="2">The sequence shown here is derived from an EMBL/GenBank/DDBJ whole genome shotgun (WGS) entry which is preliminary data.</text>
</comment>